<proteinExistence type="predicted"/>
<sequence length="776" mass="81722">MKKKILKIGFSFLTILFLGSFFASTTFAANDASAIISPTAASTNQNQTYTYTVTNGSASTANLGSVEIVLPSGFGTPSSISISSVSSSKTWLLGSTDGYTNGFNASTSKIGIQASGASDKLDVNEFVAVQVTSTAPSSAGSYEWTASPLANLGFSGTLFNLTSSQPTVNVTAPVTVTFIIRNGDTVLYNGSVALPASGTVSITDSNSVAHNVNTRSVLAILKNIDDASSDFSISNLQYFNSFNSFYLKCILPNGSSELCDNWQYAVGSVTPFSSIDASILSGGETVGIYFGNSHQLVLSANTIITGGSLNVAAQSYDYANNTWNPLTGVNVGVTLPNPNDPWSPIVVSTHAVDSLGNTNISLSTINTYTIGIAEDFYFPSYSLTVSPVPSGTGGGGAVVTLPSSFDTSNAIAYLKSVQGADGSLGDSLLYSDWAAIAYGALNVTGSPKDKLLTYFDSNNTISSLLTDNERHAMALLALGQNPYSYNGVNYINAIINSFDGTQFGDANLINDDIFALIPLANSGYTVKDEIIIKDVNFLISKQKTNGSWEESVDITAAAIQALKSFESIAGISGALTKATDYIISKQINDGGFGGIYSTSWVMQAMSALGTSWSKNNHTPMDYLALQQVADGAVLPSSETLQNRIWATSYAVTATSMKPWSAIMQYFQKPAAEPVLVAVKEPKIKTPEKIEVPTESVAKSKIIEKKVSITPQIKKLIPNATIAQDTKPVEITPKTLTASAANAISTEKVLKATPVVLGAISGAAILYILFKLLLVLL</sequence>
<evidence type="ECO:0000256" key="1">
    <source>
        <dbReference type="SAM" id="Phobius"/>
    </source>
</evidence>
<dbReference type="Gene3D" id="1.50.10.20">
    <property type="match status" value="1"/>
</dbReference>
<accession>A0A837HP14</accession>
<evidence type="ECO:0000313" key="4">
    <source>
        <dbReference type="Proteomes" id="UP000033998"/>
    </source>
</evidence>
<feature type="chain" id="PRO_5032723711" description="Prenyltransferase/squalene oxidase" evidence="2">
    <location>
        <begin position="29"/>
        <end position="776"/>
    </location>
</feature>
<gene>
    <name evidence="3" type="ORF">UT27_C0002G0073</name>
</gene>
<evidence type="ECO:0008006" key="5">
    <source>
        <dbReference type="Google" id="ProtNLM"/>
    </source>
</evidence>
<dbReference type="InterPro" id="IPR008930">
    <property type="entry name" value="Terpenoid_cyclase/PrenylTrfase"/>
</dbReference>
<evidence type="ECO:0000256" key="2">
    <source>
        <dbReference type="SAM" id="SignalP"/>
    </source>
</evidence>
<keyword evidence="1" id="KW-1133">Transmembrane helix</keyword>
<comment type="caution">
    <text evidence="3">The sequence shown here is derived from an EMBL/GenBank/DDBJ whole genome shotgun (WGS) entry which is preliminary data.</text>
</comment>
<dbReference type="CDD" id="cd00688">
    <property type="entry name" value="ISOPREN_C2_like"/>
    <property type="match status" value="1"/>
</dbReference>
<evidence type="ECO:0000313" key="3">
    <source>
        <dbReference type="EMBL" id="KKR02214.1"/>
    </source>
</evidence>
<keyword evidence="1" id="KW-0812">Transmembrane</keyword>
<keyword evidence="1" id="KW-0472">Membrane</keyword>
<dbReference type="SUPFAM" id="SSF48239">
    <property type="entry name" value="Terpenoid cyclases/Protein prenyltransferases"/>
    <property type="match status" value="1"/>
</dbReference>
<reference evidence="3 4" key="1">
    <citation type="journal article" date="2015" name="Nature">
        <title>rRNA introns, odd ribosomes, and small enigmatic genomes across a large radiation of phyla.</title>
        <authorList>
            <person name="Brown C.T."/>
            <person name="Hug L.A."/>
            <person name="Thomas B.C."/>
            <person name="Sharon I."/>
            <person name="Castelle C.J."/>
            <person name="Singh A."/>
            <person name="Wilkins M.J."/>
            <person name="Williams K.H."/>
            <person name="Banfield J.F."/>
        </authorList>
    </citation>
    <scope>NUCLEOTIDE SEQUENCE [LARGE SCALE GENOMIC DNA]</scope>
</reference>
<dbReference type="Proteomes" id="UP000033998">
    <property type="component" value="Unassembled WGS sequence"/>
</dbReference>
<organism evidence="3 4">
    <name type="scientific">Candidatus Nomurabacteria bacterium GW2011_GWD2_39_12</name>
    <dbReference type="NCBI Taxonomy" id="1618759"/>
    <lineage>
        <taxon>Bacteria</taxon>
        <taxon>Candidatus Nomuraibacteriota</taxon>
    </lineage>
</organism>
<protein>
    <recommendedName>
        <fullName evidence="5">Prenyltransferase/squalene oxidase</fullName>
    </recommendedName>
</protein>
<feature type="transmembrane region" description="Helical" evidence="1">
    <location>
        <begin position="754"/>
        <end position="775"/>
    </location>
</feature>
<dbReference type="EMBL" id="LBWE01000002">
    <property type="protein sequence ID" value="KKR02214.1"/>
    <property type="molecule type" value="Genomic_DNA"/>
</dbReference>
<keyword evidence="2" id="KW-0732">Signal</keyword>
<feature type="signal peptide" evidence="2">
    <location>
        <begin position="1"/>
        <end position="28"/>
    </location>
</feature>
<dbReference type="AlphaFoldDB" id="A0A837HP14"/>
<name>A0A837HP14_9BACT</name>